<feature type="non-terminal residue" evidence="1">
    <location>
        <position position="1"/>
    </location>
</feature>
<comment type="caution">
    <text evidence="1">The sequence shown here is derived from an EMBL/GenBank/DDBJ whole genome shotgun (WGS) entry which is preliminary data.</text>
</comment>
<organism evidence="1 2">
    <name type="scientific">Perkinsus olseni</name>
    <name type="common">Perkinsus atlanticus</name>
    <dbReference type="NCBI Taxonomy" id="32597"/>
    <lineage>
        <taxon>Eukaryota</taxon>
        <taxon>Sar</taxon>
        <taxon>Alveolata</taxon>
        <taxon>Perkinsozoa</taxon>
        <taxon>Perkinsea</taxon>
        <taxon>Perkinsida</taxon>
        <taxon>Perkinsidae</taxon>
        <taxon>Perkinsus</taxon>
    </lineage>
</organism>
<accession>A0A7J6S2W6</accession>
<proteinExistence type="predicted"/>
<feature type="non-terminal residue" evidence="1">
    <location>
        <position position="186"/>
    </location>
</feature>
<dbReference type="AlphaFoldDB" id="A0A7J6S2W6"/>
<name>A0A7J6S2W6_PEROL</name>
<evidence type="ECO:0000313" key="2">
    <source>
        <dbReference type="Proteomes" id="UP000553632"/>
    </source>
</evidence>
<dbReference type="Proteomes" id="UP000553632">
    <property type="component" value="Unassembled WGS sequence"/>
</dbReference>
<reference evidence="1 2" key="1">
    <citation type="submission" date="2020-04" db="EMBL/GenBank/DDBJ databases">
        <title>Perkinsus olseni comparative genomics.</title>
        <authorList>
            <person name="Bogema D.R."/>
        </authorList>
    </citation>
    <scope>NUCLEOTIDE SEQUENCE [LARGE SCALE GENOMIC DNA]</scope>
    <source>
        <strain evidence="1 2">ATCC PRA-207</strain>
    </source>
</reference>
<sequence length="186" mass="20146">LPWVIDAASRQEDFVQGVEDGNLLAYWCGLLLDFDDPWSLPSRSGYDYLQIRPESPSVTTVKLEGVNALVSFPTGGQTILKLPNLSPGGDSKDAGWSDVRYLAGTLHDLYCATADPILDEDDDLIATMPEEDMWASRRTVHTKGPTPMWKSVECTAGTSCTVSGLTGFGLKPGDGLVVRSFGSECR</sequence>
<protein>
    <submittedName>
        <fullName evidence="1">Uncharacterized protein</fullName>
    </submittedName>
</protein>
<dbReference type="EMBL" id="JABANO010021272">
    <property type="protein sequence ID" value="KAF4727091.1"/>
    <property type="molecule type" value="Genomic_DNA"/>
</dbReference>
<evidence type="ECO:0000313" key="1">
    <source>
        <dbReference type="EMBL" id="KAF4727091.1"/>
    </source>
</evidence>
<gene>
    <name evidence="1" type="ORF">FOZ63_015547</name>
</gene>
<keyword evidence="2" id="KW-1185">Reference proteome</keyword>